<evidence type="ECO:0000256" key="1">
    <source>
        <dbReference type="SAM" id="MobiDB-lite"/>
    </source>
</evidence>
<dbReference type="RefSeq" id="XP_004416313.1">
    <property type="nucleotide sequence ID" value="XM_004416256.1"/>
</dbReference>
<reference evidence="3" key="1">
    <citation type="submission" date="2025-08" db="UniProtKB">
        <authorList>
            <consortium name="RefSeq"/>
        </authorList>
    </citation>
    <scope>IDENTIFICATION</scope>
</reference>
<evidence type="ECO:0000313" key="3">
    <source>
        <dbReference type="RefSeq" id="XP_004416313.1"/>
    </source>
</evidence>
<feature type="region of interest" description="Disordered" evidence="1">
    <location>
        <begin position="650"/>
        <end position="669"/>
    </location>
</feature>
<evidence type="ECO:0000313" key="2">
    <source>
        <dbReference type="Proteomes" id="UP000245340"/>
    </source>
</evidence>
<gene>
    <name evidence="3" type="primary">LOC101368996</name>
</gene>
<dbReference type="Pfam" id="PF12494">
    <property type="entry name" value="DUF3695"/>
    <property type="match status" value="1"/>
</dbReference>
<accession>A0A9B0HDK5</accession>
<organism evidence="2 3">
    <name type="scientific">Odobenus rosmarus divergens</name>
    <name type="common">Pacific walrus</name>
    <dbReference type="NCBI Taxonomy" id="9708"/>
    <lineage>
        <taxon>Eukaryota</taxon>
        <taxon>Metazoa</taxon>
        <taxon>Chordata</taxon>
        <taxon>Craniata</taxon>
        <taxon>Vertebrata</taxon>
        <taxon>Euteleostomi</taxon>
        <taxon>Mammalia</taxon>
        <taxon>Eutheria</taxon>
        <taxon>Laurasiatheria</taxon>
        <taxon>Carnivora</taxon>
        <taxon>Caniformia</taxon>
        <taxon>Pinnipedia</taxon>
        <taxon>Odobenidae</taxon>
        <taxon>Odobenus</taxon>
    </lineage>
</organism>
<protein>
    <submittedName>
        <fullName evidence="3">Uncharacterized protein LOC101368996</fullName>
    </submittedName>
</protein>
<name>A0A9B0HDK5_ODORO</name>
<keyword evidence="2" id="KW-1185">Reference proteome</keyword>
<proteinExistence type="predicted"/>
<dbReference type="AlphaFoldDB" id="A0A9B0HDK5"/>
<dbReference type="InterPro" id="IPR022179">
    <property type="entry name" value="CFAP276"/>
</dbReference>
<dbReference type="Proteomes" id="UP000245340">
    <property type="component" value="Unplaced"/>
</dbReference>
<sequence length="669" mass="74474">MNSSIEIRRGHVFRAHNKWTHDKNGANNNNFLLLLKRRKGLLESDAKGLWVSAPKCASLHTPYIWIKGEVTAEEILPVGRTQSISCASIRLEAQTPSFSFRALLAWESPGIPLSSSQEREMKHQSTVAELAGSHAPESKIWNAIYPSEASSLYYKEQNKCSFSDVSSSRQRTLNVTLKIKQKDCNLKLVVPLVAHFTLVNMSAFPNRLGLSVGSPEDPEIGDRVQVVALGDDLWKHPERSGERGPMASVHPTVPGAPSPYDASSCDCHLCRNTDLPPLGVLQTHSNNGAQVVESLMWLPDPPSEGKKDYSPSLSVAESLVSDHSAFKVQGGGELFQSGWSTKVSLRKQQLRKDLKEMSSRSKRMKCVCSSAIMFVSLRNGRQQRSEAGDNRTVLSPFRHSFYKLLTRTDGFRYLSPGFALSDRVENRTQIPMSANGLLLIKMTLFPTMENKDESIRFTVNTDNKTGLLKHYHISVPLCHKHWATVSSNKAKASGRRPKNLICVDIAPGPQSEIHPHTHQAHGTKMKLPCKNPAYLAQQQEPWSRLSSTPMITSMRRDVYFFDPEIPKDDLDFCLAALYNHHTGTFKNKSEILLHQETTQDTHGIIKTQFPGELLPPPLPPSITSLANIRHWINPKKESIHSIQGSIVSPHTAATNGGYSRKNDGGFFST</sequence>